<dbReference type="PANTHER" id="PTHR12526">
    <property type="entry name" value="GLYCOSYLTRANSFERASE"/>
    <property type="match status" value="1"/>
</dbReference>
<keyword evidence="1" id="KW-0808">Transferase</keyword>
<proteinExistence type="predicted"/>
<keyword evidence="1" id="KW-0328">Glycosyltransferase</keyword>
<dbReference type="GO" id="GO:0016757">
    <property type="term" value="F:glycosyltransferase activity"/>
    <property type="evidence" value="ECO:0007669"/>
    <property type="project" value="UniProtKB-KW"/>
</dbReference>
<evidence type="ECO:0000313" key="2">
    <source>
        <dbReference type="Proteomes" id="UP001379945"/>
    </source>
</evidence>
<comment type="caution">
    <text evidence="1">The sequence shown here is derived from an EMBL/GenBank/DDBJ whole genome shotgun (WGS) entry which is preliminary data.</text>
</comment>
<organism evidence="1 2">
    <name type="scientific">Ideonella margarita</name>
    <dbReference type="NCBI Taxonomy" id="2984191"/>
    <lineage>
        <taxon>Bacteria</taxon>
        <taxon>Pseudomonadati</taxon>
        <taxon>Pseudomonadota</taxon>
        <taxon>Betaproteobacteria</taxon>
        <taxon>Burkholderiales</taxon>
        <taxon>Sphaerotilaceae</taxon>
        <taxon>Ideonella</taxon>
    </lineage>
</organism>
<dbReference type="EMBL" id="JBBUTI010000005">
    <property type="protein sequence ID" value="MEK8046397.1"/>
    <property type="molecule type" value="Genomic_DNA"/>
</dbReference>
<evidence type="ECO:0000313" key="1">
    <source>
        <dbReference type="EMBL" id="MEK8046397.1"/>
    </source>
</evidence>
<name>A0ABU9C719_9BURK</name>
<dbReference type="Pfam" id="PF13692">
    <property type="entry name" value="Glyco_trans_1_4"/>
    <property type="match status" value="1"/>
</dbReference>
<dbReference type="EC" id="2.4.-.-" evidence="1"/>
<sequence>MKIFVLHARHLDVAAWQIQYALGRRPDLTPYGYHHAADEHHQLVHSRRSGPAWLRLLVDGLSRALTGLDFFHVLCNLPRILKERPDIIWTHTEYEWMPWLQLSRWLRLRRIPVIAQSVWLADRWPTLNERQRQRVIRLGADAAACTFLSPLNAAWARSVNLNPKVCWVPFGISTESFQPIPNSTERPPAAPPDEADAPAIRVLSVGSDRHRDWATLGQALGGNSRFELRVASDQALVDLKAQGATVAKVDLAMLRQWYAWADVVAVSLAPNWHASGLTTVLEACAMGKPVVVTDTGGLRDCLGAGALTLVPPNDAAALRDAVLHLHQHPDAAALQVGVARARVAHQQLTSRGYARRHLALSKQLLDPLGVSGDTRPASTTLGHTAHTDF</sequence>
<keyword evidence="2" id="KW-1185">Reference proteome</keyword>
<protein>
    <submittedName>
        <fullName evidence="1">Glycosyltransferase family 4 protein</fullName>
        <ecNumber evidence="1">2.4.-.-</ecNumber>
    </submittedName>
</protein>
<dbReference type="Proteomes" id="UP001379945">
    <property type="component" value="Unassembled WGS sequence"/>
</dbReference>
<gene>
    <name evidence="1" type="ORF">AACH00_08585</name>
</gene>
<reference evidence="1 2" key="1">
    <citation type="submission" date="2024-04" db="EMBL/GenBank/DDBJ databases">
        <title>Novel species of the genus Ideonella isolated from streams.</title>
        <authorList>
            <person name="Lu H."/>
        </authorList>
    </citation>
    <scope>NUCLEOTIDE SEQUENCE [LARGE SCALE GENOMIC DNA]</scope>
    <source>
        <strain evidence="1 2">LYT19W</strain>
    </source>
</reference>
<dbReference type="CDD" id="cd03801">
    <property type="entry name" value="GT4_PimA-like"/>
    <property type="match status" value="1"/>
</dbReference>
<dbReference type="RefSeq" id="WP_341398685.1">
    <property type="nucleotide sequence ID" value="NZ_JBBUTI010000005.1"/>
</dbReference>
<accession>A0ABU9C719</accession>
<dbReference type="Gene3D" id="3.40.50.2000">
    <property type="entry name" value="Glycogen Phosphorylase B"/>
    <property type="match status" value="2"/>
</dbReference>
<dbReference type="PANTHER" id="PTHR12526:SF590">
    <property type="entry name" value="ALPHA-MALTOSE-1-PHOSPHATE SYNTHASE"/>
    <property type="match status" value="1"/>
</dbReference>
<dbReference type="SUPFAM" id="SSF53756">
    <property type="entry name" value="UDP-Glycosyltransferase/glycogen phosphorylase"/>
    <property type="match status" value="1"/>
</dbReference>